<dbReference type="CDD" id="cd13733">
    <property type="entry name" value="SPRY_PRY_C-I_1"/>
    <property type="match status" value="1"/>
</dbReference>
<dbReference type="Gene3D" id="2.60.40.10">
    <property type="entry name" value="Immunoglobulins"/>
    <property type="match status" value="2"/>
</dbReference>
<dbReference type="Proteomes" id="UP001652624">
    <property type="component" value="Chromosome 9"/>
</dbReference>
<dbReference type="Pfam" id="PF07686">
    <property type="entry name" value="V-set"/>
    <property type="match status" value="1"/>
</dbReference>
<dbReference type="SMART" id="SM00449">
    <property type="entry name" value="SPRY"/>
    <property type="match status" value="1"/>
</dbReference>
<evidence type="ECO:0000256" key="4">
    <source>
        <dbReference type="ARBA" id="ARBA00022729"/>
    </source>
</evidence>
<dbReference type="InterPro" id="IPR013783">
    <property type="entry name" value="Ig-like_fold"/>
</dbReference>
<evidence type="ECO:0000256" key="7">
    <source>
        <dbReference type="ARBA" id="ARBA00023319"/>
    </source>
</evidence>
<dbReference type="InterPro" id="IPR003599">
    <property type="entry name" value="Ig_sub"/>
</dbReference>
<keyword evidence="8" id="KW-0175">Coiled coil</keyword>
<dbReference type="InterPro" id="IPR006574">
    <property type="entry name" value="PRY"/>
</dbReference>
<dbReference type="InterPro" id="IPR003879">
    <property type="entry name" value="Butyrophylin_SPRY"/>
</dbReference>
<dbReference type="Pfam" id="PF13765">
    <property type="entry name" value="PRY"/>
    <property type="match status" value="1"/>
</dbReference>
<gene>
    <name evidence="14" type="primary">LOC103123444</name>
</gene>
<feature type="coiled-coil region" evidence="8">
    <location>
        <begin position="277"/>
        <end position="304"/>
    </location>
</feature>
<dbReference type="InterPro" id="IPR013320">
    <property type="entry name" value="ConA-like_dom_sf"/>
</dbReference>
<dbReference type="SMART" id="SM00409">
    <property type="entry name" value="IG"/>
    <property type="match status" value="1"/>
</dbReference>
<feature type="signal peptide" evidence="10">
    <location>
        <begin position="1"/>
        <end position="23"/>
    </location>
</feature>
<accession>A0ABM3XX97</accession>
<feature type="transmembrane region" description="Helical" evidence="9">
    <location>
        <begin position="239"/>
        <end position="264"/>
    </location>
</feature>
<keyword evidence="5 9" id="KW-1133">Transmembrane helix</keyword>
<dbReference type="SMART" id="SM00589">
    <property type="entry name" value="PRY"/>
    <property type="match status" value="1"/>
</dbReference>
<feature type="domain" description="Ig-like" evidence="12">
    <location>
        <begin position="20"/>
        <end position="134"/>
    </location>
</feature>
<dbReference type="InterPro" id="IPR050504">
    <property type="entry name" value="IgSF_BTN/MOG"/>
</dbReference>
<dbReference type="InterPro" id="IPR001870">
    <property type="entry name" value="B30.2/SPRY"/>
</dbReference>
<evidence type="ECO:0000313" key="14">
    <source>
        <dbReference type="RefSeq" id="XP_060053429.1"/>
    </source>
</evidence>
<evidence type="ECO:0000259" key="12">
    <source>
        <dbReference type="PROSITE" id="PS50835"/>
    </source>
</evidence>
<keyword evidence="7" id="KW-0393">Immunoglobulin domain</keyword>
<dbReference type="Pfam" id="PF22705">
    <property type="entry name" value="C2-set_3"/>
    <property type="match status" value="1"/>
</dbReference>
<dbReference type="InterPro" id="IPR007110">
    <property type="entry name" value="Ig-like_dom"/>
</dbReference>
<dbReference type="Pfam" id="PF00622">
    <property type="entry name" value="SPRY"/>
    <property type="match status" value="1"/>
</dbReference>
<sequence>MHPWYVGISTLLFSALLPWPGAGKFRVQGPGAPVIAPVGKEAVLPCHLSPVTDAGGMVVTWSRVDPPALVHHYAASQDHLKNQSAEYQGRTEFLKENITTGQVALRIRPILPPDNGEYRCNFASSTFEDKAQFTVLVTASGTAPQIHIEPGGISGVKLTCTSRGWYPEPEVHWRDLQGQQRLTAASETKTAARDGLFHVETSVTTDANSLDVSCVIRNPVRREEKEAHVSIAVALSLKIWFWMVVFAVLLCLLVSGTIFCVLFVQTKRKLGKFGVDISNLTKEIEQLSEDCGHLKEENEKLNEDNCRLKKENGIFNEDISSLSRELAQSKALGQEGLNVIHKFVADIILDEDTAHPYLKVSENRKSVKSLMEKQTVPYSPKRFDTHMAVLGVNSFSAGDHYWEVEVVGKDRWTIGLCVSSVNRKGDIFVSPENGFWALSLENDEYKALSTPHSILIVPNRPQTVGIFLQFKKGIISFYNVTDYSLLYTFKSTFTKPLKPYFYPGPFTQGNTRDLHLPRCQ</sequence>
<dbReference type="InterPro" id="IPR036179">
    <property type="entry name" value="Ig-like_dom_sf"/>
</dbReference>
<organism evidence="13 14">
    <name type="scientific">Erinaceus europaeus</name>
    <name type="common">Western European hedgehog</name>
    <dbReference type="NCBI Taxonomy" id="9365"/>
    <lineage>
        <taxon>Eukaryota</taxon>
        <taxon>Metazoa</taxon>
        <taxon>Chordata</taxon>
        <taxon>Craniata</taxon>
        <taxon>Vertebrata</taxon>
        <taxon>Euteleostomi</taxon>
        <taxon>Mammalia</taxon>
        <taxon>Eutheria</taxon>
        <taxon>Laurasiatheria</taxon>
        <taxon>Eulipotyphla</taxon>
        <taxon>Erinaceidae</taxon>
        <taxon>Erinaceinae</taxon>
        <taxon>Erinaceus</taxon>
    </lineage>
</organism>
<feature type="chain" id="PRO_5047001375" evidence="10">
    <location>
        <begin position="24"/>
        <end position="520"/>
    </location>
</feature>
<dbReference type="InterPro" id="IPR003877">
    <property type="entry name" value="SPRY_dom"/>
</dbReference>
<dbReference type="SUPFAM" id="SSF49899">
    <property type="entry name" value="Concanavalin A-like lectins/glucanases"/>
    <property type="match status" value="1"/>
</dbReference>
<dbReference type="InterPro" id="IPR053896">
    <property type="entry name" value="BTN3A2-like_Ig-C"/>
</dbReference>
<dbReference type="PROSITE" id="PS50188">
    <property type="entry name" value="B302_SPRY"/>
    <property type="match status" value="1"/>
</dbReference>
<reference evidence="14" key="1">
    <citation type="submission" date="2025-08" db="UniProtKB">
        <authorList>
            <consortium name="RefSeq"/>
        </authorList>
    </citation>
    <scope>IDENTIFICATION</scope>
</reference>
<evidence type="ECO:0000256" key="6">
    <source>
        <dbReference type="ARBA" id="ARBA00023136"/>
    </source>
</evidence>
<dbReference type="Gene3D" id="2.60.120.920">
    <property type="match status" value="1"/>
</dbReference>
<dbReference type="PROSITE" id="PS50835">
    <property type="entry name" value="IG_LIKE"/>
    <property type="match status" value="2"/>
</dbReference>
<keyword evidence="6 9" id="KW-0472">Membrane</keyword>
<feature type="domain" description="B30.2/SPRY" evidence="11">
    <location>
        <begin position="327"/>
        <end position="520"/>
    </location>
</feature>
<evidence type="ECO:0000256" key="9">
    <source>
        <dbReference type="SAM" id="Phobius"/>
    </source>
</evidence>
<keyword evidence="13" id="KW-1185">Reference proteome</keyword>
<dbReference type="GeneID" id="103123444"/>
<feature type="domain" description="Ig-like" evidence="12">
    <location>
        <begin position="144"/>
        <end position="230"/>
    </location>
</feature>
<evidence type="ECO:0000313" key="13">
    <source>
        <dbReference type="Proteomes" id="UP001652624"/>
    </source>
</evidence>
<evidence type="ECO:0000256" key="10">
    <source>
        <dbReference type="SAM" id="SignalP"/>
    </source>
</evidence>
<comment type="similarity">
    <text evidence="2">Belongs to the immunoglobulin superfamily. BTN/MOG family.</text>
</comment>
<name>A0ABM3XX97_ERIEU</name>
<keyword evidence="4 10" id="KW-0732">Signal</keyword>
<dbReference type="InterPro" id="IPR013106">
    <property type="entry name" value="Ig_V-set"/>
</dbReference>
<evidence type="ECO:0000256" key="3">
    <source>
        <dbReference type="ARBA" id="ARBA00022692"/>
    </source>
</evidence>
<evidence type="ECO:0000256" key="8">
    <source>
        <dbReference type="SAM" id="Coils"/>
    </source>
</evidence>
<dbReference type="SMART" id="SM00406">
    <property type="entry name" value="IGv"/>
    <property type="match status" value="1"/>
</dbReference>
<evidence type="ECO:0000256" key="5">
    <source>
        <dbReference type="ARBA" id="ARBA00022989"/>
    </source>
</evidence>
<dbReference type="PRINTS" id="PR01407">
    <property type="entry name" value="BUTYPHLNCDUF"/>
</dbReference>
<dbReference type="SUPFAM" id="SSF48726">
    <property type="entry name" value="Immunoglobulin"/>
    <property type="match status" value="2"/>
</dbReference>
<comment type="subcellular location">
    <subcellularLocation>
        <location evidence="1">Membrane</location>
        <topology evidence="1">Single-pass type I membrane protein</topology>
    </subcellularLocation>
</comment>
<dbReference type="InterPro" id="IPR043136">
    <property type="entry name" value="B30.2/SPRY_sf"/>
</dbReference>
<evidence type="ECO:0000259" key="11">
    <source>
        <dbReference type="PROSITE" id="PS50188"/>
    </source>
</evidence>
<evidence type="ECO:0000256" key="2">
    <source>
        <dbReference type="ARBA" id="ARBA00007591"/>
    </source>
</evidence>
<evidence type="ECO:0000256" key="1">
    <source>
        <dbReference type="ARBA" id="ARBA00004479"/>
    </source>
</evidence>
<proteinExistence type="inferred from homology"/>
<protein>
    <submittedName>
        <fullName evidence="14">Butyrophilin subfamily 2 member A2-like isoform X1</fullName>
    </submittedName>
</protein>
<dbReference type="RefSeq" id="XP_060053429.1">
    <property type="nucleotide sequence ID" value="XM_060197446.1"/>
</dbReference>
<keyword evidence="3 9" id="KW-0812">Transmembrane</keyword>
<dbReference type="PANTHER" id="PTHR24100">
    <property type="entry name" value="BUTYROPHILIN"/>
    <property type="match status" value="1"/>
</dbReference>
<dbReference type="PANTHER" id="PTHR24100:SF149">
    <property type="entry name" value="BG-LIKE ANTIGEN 1-RELATED"/>
    <property type="match status" value="1"/>
</dbReference>